<keyword evidence="2" id="KW-1185">Reference proteome</keyword>
<proteinExistence type="predicted"/>
<dbReference type="EMBL" id="CP070619">
    <property type="protein sequence ID" value="QSE93906.1"/>
    <property type="molecule type" value="Genomic_DNA"/>
</dbReference>
<protein>
    <submittedName>
        <fullName evidence="1">Uncharacterized protein</fullName>
    </submittedName>
</protein>
<gene>
    <name evidence="1" type="ORF">JWS13_37565</name>
</gene>
<dbReference type="Proteomes" id="UP000662986">
    <property type="component" value="Chromosome"/>
</dbReference>
<accession>A0A974ZXA2</accession>
<reference evidence="1 2" key="2">
    <citation type="journal article" date="2022" name="Arch. Microbiol.">
        <title>Rhodococcus pseudokoreensis sp. nov. isolated from the rhizosphere of young M26 apple rootstocks.</title>
        <authorList>
            <person name="Kampfer P."/>
            <person name="Glaeser S.P."/>
            <person name="Blom J."/>
            <person name="Wolf J."/>
            <person name="Benning S."/>
            <person name="Schloter M."/>
            <person name="Neumann-Schaal M."/>
        </authorList>
    </citation>
    <scope>NUCLEOTIDE SEQUENCE [LARGE SCALE GENOMIC DNA]</scope>
    <source>
        <strain evidence="1 2">R79</strain>
    </source>
</reference>
<dbReference type="RefSeq" id="WP_206010382.1">
    <property type="nucleotide sequence ID" value="NZ_CP070619.1"/>
</dbReference>
<evidence type="ECO:0000313" key="1">
    <source>
        <dbReference type="EMBL" id="QSE93906.1"/>
    </source>
</evidence>
<name>A0A974ZXA2_9NOCA</name>
<sequence>MSTDIRPYFVPNADDVAATPWRRLVDDEWEELDEFVEDWDYRTYLRLRCSLSADASQVRAAAHLTDGSPLAWYCGWYATDTRLVAPSVRTDFKSGPVDVDLIVDPNCAGTTIAITRRLVLERDRLGARPGEVKRAGSVLWQDQRLLRLTGTAAMFPTEIVDFAAIGKDPRASWFLELPLSADEPAMGSMILLINQADKELVAAVTRTKRHSERQEALIQGMEEGLAEEIVRWALARWDELEGSDLDSFGFSARILTQRILTDPVAWASEDGMNSMALRAAVVSGARVIGFGRSFT</sequence>
<evidence type="ECO:0000313" key="2">
    <source>
        <dbReference type="Proteomes" id="UP000662986"/>
    </source>
</evidence>
<organism evidence="1 2">
    <name type="scientific">Rhodococcus pseudokoreensis</name>
    <dbReference type="NCBI Taxonomy" id="2811421"/>
    <lineage>
        <taxon>Bacteria</taxon>
        <taxon>Bacillati</taxon>
        <taxon>Actinomycetota</taxon>
        <taxon>Actinomycetes</taxon>
        <taxon>Mycobacteriales</taxon>
        <taxon>Nocardiaceae</taxon>
        <taxon>Rhodococcus</taxon>
    </lineage>
</organism>
<reference evidence="1 2" key="1">
    <citation type="journal article" date="2021" name="Microbiol. Resour. Announc.">
        <title>Complete Genome Sequences of Two Rhodococcus sp. Strains with Large and Linear Chromosomes, Isolated from Apple Rhizosphere.</title>
        <authorList>
            <person name="Benning S."/>
            <person name="Brugnone N."/>
            <person name="Siani R."/>
            <person name="Kublik S."/>
            <person name="Schloter M."/>
            <person name="Rad V."/>
        </authorList>
    </citation>
    <scope>NUCLEOTIDE SEQUENCE [LARGE SCALE GENOMIC DNA]</scope>
    <source>
        <strain evidence="1 2">R79</strain>
    </source>
</reference>